<dbReference type="RefSeq" id="XP_043012955.1">
    <property type="nucleotide sequence ID" value="XM_043148358.1"/>
</dbReference>
<gene>
    <name evidence="2" type="ORF">E1B28_003915</name>
</gene>
<dbReference type="CDD" id="cd14686">
    <property type="entry name" value="bZIP"/>
    <property type="match status" value="1"/>
</dbReference>
<feature type="compositionally biased region" description="Low complexity" evidence="1">
    <location>
        <begin position="144"/>
        <end position="159"/>
    </location>
</feature>
<evidence type="ECO:0000313" key="2">
    <source>
        <dbReference type="EMBL" id="KAG7096485.1"/>
    </source>
</evidence>
<sequence>MTRGRKKDLTIPPSRALTQQRDYRARKALYLSQLENRCQRLQEKNERLQAEVAALRAGISVASPPDPQLTEASSELMDSLESTKRALDKFQSLAYKVEESQRPSTSRAPTPPFGASARTPSLRPACFPSPEPSEGSFWTPSPLQQTDDSQSGSESSWQEEQYRPPESLRKILCSPSAQSSPSLSLRSIHIRESPSRSSDQDARGLGPS</sequence>
<accession>A0A9P7UXM7</accession>
<dbReference type="EMBL" id="CM032182">
    <property type="protein sequence ID" value="KAG7096485.1"/>
    <property type="molecule type" value="Genomic_DNA"/>
</dbReference>
<feature type="compositionally biased region" description="Basic and acidic residues" evidence="1">
    <location>
        <begin position="189"/>
        <end position="202"/>
    </location>
</feature>
<name>A0A9P7UXM7_9AGAR</name>
<evidence type="ECO:0008006" key="4">
    <source>
        <dbReference type="Google" id="ProtNLM"/>
    </source>
</evidence>
<dbReference type="GeneID" id="66072991"/>
<comment type="caution">
    <text evidence="2">The sequence shown here is derived from an EMBL/GenBank/DDBJ whole genome shotgun (WGS) entry which is preliminary data.</text>
</comment>
<evidence type="ECO:0000256" key="1">
    <source>
        <dbReference type="SAM" id="MobiDB-lite"/>
    </source>
</evidence>
<feature type="compositionally biased region" description="Basic and acidic residues" evidence="1">
    <location>
        <begin position="160"/>
        <end position="169"/>
    </location>
</feature>
<reference evidence="2" key="1">
    <citation type="journal article" date="2021" name="Genome Biol. Evol.">
        <title>The assembled and annotated genome of the fairy-ring fungus Marasmius oreades.</title>
        <authorList>
            <person name="Hiltunen M."/>
            <person name="Ament-Velasquez S.L."/>
            <person name="Johannesson H."/>
        </authorList>
    </citation>
    <scope>NUCLEOTIDE SEQUENCE</scope>
    <source>
        <strain evidence="2">03SP1</strain>
    </source>
</reference>
<dbReference type="AlphaFoldDB" id="A0A9P7UXM7"/>
<dbReference type="OrthoDB" id="3365874at2759"/>
<protein>
    <recommendedName>
        <fullName evidence="4">BZIP domain-containing protein</fullName>
    </recommendedName>
</protein>
<dbReference type="KEGG" id="more:E1B28_003915"/>
<dbReference type="InterPro" id="IPR046347">
    <property type="entry name" value="bZIP_sf"/>
</dbReference>
<dbReference type="Gene3D" id="1.20.5.170">
    <property type="match status" value="1"/>
</dbReference>
<dbReference type="GO" id="GO:0003700">
    <property type="term" value="F:DNA-binding transcription factor activity"/>
    <property type="evidence" value="ECO:0007669"/>
    <property type="project" value="InterPro"/>
</dbReference>
<dbReference type="Proteomes" id="UP001049176">
    <property type="component" value="Chromosome 2"/>
</dbReference>
<feature type="region of interest" description="Disordered" evidence="1">
    <location>
        <begin position="57"/>
        <end position="77"/>
    </location>
</feature>
<evidence type="ECO:0000313" key="3">
    <source>
        <dbReference type="Proteomes" id="UP001049176"/>
    </source>
</evidence>
<proteinExistence type="predicted"/>
<feature type="compositionally biased region" description="Low complexity" evidence="1">
    <location>
        <begin position="174"/>
        <end position="187"/>
    </location>
</feature>
<feature type="region of interest" description="Disordered" evidence="1">
    <location>
        <begin position="94"/>
        <end position="208"/>
    </location>
</feature>
<dbReference type="SUPFAM" id="SSF57959">
    <property type="entry name" value="Leucine zipper domain"/>
    <property type="match status" value="1"/>
</dbReference>
<keyword evidence="3" id="KW-1185">Reference proteome</keyword>
<organism evidence="2 3">
    <name type="scientific">Marasmius oreades</name>
    <name type="common">fairy-ring Marasmius</name>
    <dbReference type="NCBI Taxonomy" id="181124"/>
    <lineage>
        <taxon>Eukaryota</taxon>
        <taxon>Fungi</taxon>
        <taxon>Dikarya</taxon>
        <taxon>Basidiomycota</taxon>
        <taxon>Agaricomycotina</taxon>
        <taxon>Agaricomycetes</taxon>
        <taxon>Agaricomycetidae</taxon>
        <taxon>Agaricales</taxon>
        <taxon>Marasmiineae</taxon>
        <taxon>Marasmiaceae</taxon>
        <taxon>Marasmius</taxon>
    </lineage>
</organism>